<evidence type="ECO:0000259" key="2">
    <source>
        <dbReference type="Pfam" id="PF00485"/>
    </source>
</evidence>
<keyword evidence="4" id="KW-1185">Reference proteome</keyword>
<dbReference type="EMBL" id="BAABFX010000023">
    <property type="protein sequence ID" value="GAA4394252.1"/>
    <property type="molecule type" value="Genomic_DNA"/>
</dbReference>
<sequence>MAHDPTTSSASGSSGSPSRQRVVVLAGPSGSGKSRLASRLNSTHGWPIFRLDDFYRDLDDPALPRSEELGIVDWDHPDSWDADRALAALLELVDTGRTDTPDYDISTSRAVGQRELTAAPDDLVLAEGIFAAEVVARLESVGILHSAWCVHHRPSVTFVRRLARDLKERRKPPITLVRRGLALMRAEPEIVRRQTDLGALPARATEVERQLRRDVSGVV</sequence>
<dbReference type="Gene3D" id="3.40.50.300">
    <property type="entry name" value="P-loop containing nucleotide triphosphate hydrolases"/>
    <property type="match status" value="1"/>
</dbReference>
<protein>
    <submittedName>
        <fullName evidence="3">Uridine kinase</fullName>
    </submittedName>
</protein>
<dbReference type="PRINTS" id="PR00988">
    <property type="entry name" value="URIDINKINASE"/>
</dbReference>
<proteinExistence type="predicted"/>
<keyword evidence="3" id="KW-0418">Kinase</keyword>
<name>A0ABP8JQ48_9MICO</name>
<feature type="domain" description="Phosphoribulokinase/uridine kinase" evidence="2">
    <location>
        <begin position="22"/>
        <end position="169"/>
    </location>
</feature>
<keyword evidence="3" id="KW-0808">Transferase</keyword>
<dbReference type="RefSeq" id="WP_246196988.1">
    <property type="nucleotide sequence ID" value="NZ_BAABFX010000023.1"/>
</dbReference>
<evidence type="ECO:0000313" key="3">
    <source>
        <dbReference type="EMBL" id="GAA4394252.1"/>
    </source>
</evidence>
<gene>
    <name evidence="3" type="ORF">GCM10023153_15180</name>
</gene>
<dbReference type="SUPFAM" id="SSF52540">
    <property type="entry name" value="P-loop containing nucleoside triphosphate hydrolases"/>
    <property type="match status" value="1"/>
</dbReference>
<evidence type="ECO:0000256" key="1">
    <source>
        <dbReference type="SAM" id="MobiDB-lite"/>
    </source>
</evidence>
<dbReference type="InterPro" id="IPR027417">
    <property type="entry name" value="P-loop_NTPase"/>
</dbReference>
<dbReference type="GO" id="GO:0016301">
    <property type="term" value="F:kinase activity"/>
    <property type="evidence" value="ECO:0007669"/>
    <property type="project" value="UniProtKB-KW"/>
</dbReference>
<dbReference type="InterPro" id="IPR006083">
    <property type="entry name" value="PRK/URK"/>
</dbReference>
<dbReference type="Pfam" id="PF00485">
    <property type="entry name" value="PRK"/>
    <property type="match status" value="1"/>
</dbReference>
<evidence type="ECO:0000313" key="4">
    <source>
        <dbReference type="Proteomes" id="UP001500390"/>
    </source>
</evidence>
<feature type="compositionally biased region" description="Low complexity" evidence="1">
    <location>
        <begin position="1"/>
        <end position="18"/>
    </location>
</feature>
<reference evidence="4" key="1">
    <citation type="journal article" date="2019" name="Int. J. Syst. Evol. Microbiol.">
        <title>The Global Catalogue of Microorganisms (GCM) 10K type strain sequencing project: providing services to taxonomists for standard genome sequencing and annotation.</title>
        <authorList>
            <consortium name="The Broad Institute Genomics Platform"/>
            <consortium name="The Broad Institute Genome Sequencing Center for Infectious Disease"/>
            <person name="Wu L."/>
            <person name="Ma J."/>
        </authorList>
    </citation>
    <scope>NUCLEOTIDE SEQUENCE [LARGE SCALE GENOMIC DNA]</scope>
    <source>
        <strain evidence="4">JCM 17738</strain>
    </source>
</reference>
<dbReference type="Proteomes" id="UP001500390">
    <property type="component" value="Unassembled WGS sequence"/>
</dbReference>
<comment type="caution">
    <text evidence="3">The sequence shown here is derived from an EMBL/GenBank/DDBJ whole genome shotgun (WGS) entry which is preliminary data.</text>
</comment>
<feature type="region of interest" description="Disordered" evidence="1">
    <location>
        <begin position="1"/>
        <end position="37"/>
    </location>
</feature>
<organism evidence="3 4">
    <name type="scientific">Ornithinibacter aureus</name>
    <dbReference type="NCBI Taxonomy" id="622664"/>
    <lineage>
        <taxon>Bacteria</taxon>
        <taxon>Bacillati</taxon>
        <taxon>Actinomycetota</taxon>
        <taxon>Actinomycetes</taxon>
        <taxon>Micrococcales</taxon>
        <taxon>Intrasporangiaceae</taxon>
        <taxon>Ornithinibacter</taxon>
    </lineage>
</organism>
<dbReference type="PANTHER" id="PTHR10285">
    <property type="entry name" value="URIDINE KINASE"/>
    <property type="match status" value="1"/>
</dbReference>
<accession>A0ABP8JQ48</accession>